<evidence type="ECO:0000256" key="2">
    <source>
        <dbReference type="ARBA" id="ARBA00022692"/>
    </source>
</evidence>
<keyword evidence="2 6" id="KW-0812">Transmembrane</keyword>
<dbReference type="EMBL" id="UINC01048739">
    <property type="protein sequence ID" value="SVB59655.1"/>
    <property type="molecule type" value="Genomic_DNA"/>
</dbReference>
<evidence type="ECO:0000313" key="9">
    <source>
        <dbReference type="EMBL" id="SVB59655.1"/>
    </source>
</evidence>
<dbReference type="GO" id="GO:0005524">
    <property type="term" value="F:ATP binding"/>
    <property type="evidence" value="ECO:0007669"/>
    <property type="project" value="InterPro"/>
</dbReference>
<dbReference type="Pfam" id="PF00005">
    <property type="entry name" value="ABC_tran"/>
    <property type="match status" value="1"/>
</dbReference>
<evidence type="ECO:0000256" key="5">
    <source>
        <dbReference type="ARBA" id="ARBA00023136"/>
    </source>
</evidence>
<dbReference type="GO" id="GO:0016020">
    <property type="term" value="C:membrane"/>
    <property type="evidence" value="ECO:0007669"/>
    <property type="project" value="UniProtKB-SubCell"/>
</dbReference>
<proteinExistence type="predicted"/>
<protein>
    <recommendedName>
        <fullName evidence="10">ABC transmembrane type-1 domain-containing protein</fullName>
    </recommendedName>
</protein>
<dbReference type="InterPro" id="IPR011527">
    <property type="entry name" value="ABC1_TM_dom"/>
</dbReference>
<dbReference type="SUPFAM" id="SSF52540">
    <property type="entry name" value="P-loop containing nucleoside triphosphate hydrolases"/>
    <property type="match status" value="1"/>
</dbReference>
<evidence type="ECO:0000259" key="8">
    <source>
        <dbReference type="PROSITE" id="PS50990"/>
    </source>
</evidence>
<dbReference type="SUPFAM" id="SSF90123">
    <property type="entry name" value="ABC transporter transmembrane region"/>
    <property type="match status" value="1"/>
</dbReference>
<feature type="transmembrane region" description="Helical" evidence="6">
    <location>
        <begin position="384"/>
        <end position="409"/>
    </location>
</feature>
<dbReference type="Gene3D" id="3.90.70.10">
    <property type="entry name" value="Cysteine proteinases"/>
    <property type="match status" value="1"/>
</dbReference>
<evidence type="ECO:0000256" key="1">
    <source>
        <dbReference type="ARBA" id="ARBA00004141"/>
    </source>
</evidence>
<feature type="domain" description="Peptidase C39" evidence="8">
    <location>
        <begin position="1"/>
        <end position="123"/>
    </location>
</feature>
<feature type="domain" description="ABC transmembrane type-1" evidence="7">
    <location>
        <begin position="153"/>
        <end position="431"/>
    </location>
</feature>
<sequence>SAIGVTYIARQFGVQVNADAVEEAIQRGTLTKLKDFSNYFFDHGVLVKIRKFSASELTDKKYIYPCVGIMKDGRSYILAGADTRDGNDQAKIIAIDPMDPTAQPERFDITEFVDAWSGQIVLVSRSSGEASKDRIFDWKWFLPELYRFKGIMAMTFIVSLIVHALGVAPIIYIQISLDKVLGYQALSTLYVLTGAIVLALIFSGLLNYGRDYVINYIATTIESRLTGDVFDKLLDLPAQTFQVNSPMEMEGKVQSVQSVRTFFSRQILTNLYDAAGIFVFVPILFGYSPILTLVVLGFASLQGLIDLASKYRQRDLAKLVGEANMDRIRTLRETVAGIDSVKTLSQEAIQRREWRSAAAGSIRRNFTMLTTSNMTSAINGTLSSLMTVAIVFTGITLVFAGSLSAGAIISCNMLGGKIVSPIKGLITFFADTHIITGAMAQISSIWNANPERVGGGSQHVIKGDYGLKDVTVMFDDHEALSKVNMKIPARGKVAIVGPSASGKSTLLRLLQGLLKPNEGLLEVDGSNLASLD</sequence>
<organism evidence="9">
    <name type="scientific">marine metagenome</name>
    <dbReference type="NCBI Taxonomy" id="408172"/>
    <lineage>
        <taxon>unclassified sequences</taxon>
        <taxon>metagenomes</taxon>
        <taxon>ecological metagenomes</taxon>
    </lineage>
</organism>
<dbReference type="Gene3D" id="3.40.50.300">
    <property type="entry name" value="P-loop containing nucleotide triphosphate hydrolases"/>
    <property type="match status" value="1"/>
</dbReference>
<dbReference type="Gene3D" id="1.20.1560.10">
    <property type="entry name" value="ABC transporter type 1, transmembrane domain"/>
    <property type="match status" value="1"/>
</dbReference>
<dbReference type="PANTHER" id="PTHR43394:SF1">
    <property type="entry name" value="ATP-BINDING CASSETTE SUB-FAMILY B MEMBER 10, MITOCHONDRIAL"/>
    <property type="match status" value="1"/>
</dbReference>
<comment type="subcellular location">
    <subcellularLocation>
        <location evidence="1">Membrane</location>
        <topology evidence="1">Multi-pass membrane protein</topology>
    </subcellularLocation>
</comment>
<keyword evidence="3" id="KW-0378">Hydrolase</keyword>
<dbReference type="GO" id="GO:0008233">
    <property type="term" value="F:peptidase activity"/>
    <property type="evidence" value="ECO:0007669"/>
    <property type="project" value="InterPro"/>
</dbReference>
<dbReference type="CDD" id="cd18783">
    <property type="entry name" value="ABC_6TM_PrtD_LapB_HlyB_like"/>
    <property type="match status" value="1"/>
</dbReference>
<evidence type="ECO:0008006" key="10">
    <source>
        <dbReference type="Google" id="ProtNLM"/>
    </source>
</evidence>
<feature type="transmembrane region" description="Helical" evidence="6">
    <location>
        <begin position="151"/>
        <end position="175"/>
    </location>
</feature>
<dbReference type="GO" id="GO:0016887">
    <property type="term" value="F:ATP hydrolysis activity"/>
    <property type="evidence" value="ECO:0007669"/>
    <property type="project" value="InterPro"/>
</dbReference>
<feature type="non-terminal residue" evidence="9">
    <location>
        <position position="532"/>
    </location>
</feature>
<dbReference type="GO" id="GO:0015421">
    <property type="term" value="F:ABC-type oligopeptide transporter activity"/>
    <property type="evidence" value="ECO:0007669"/>
    <property type="project" value="TreeGrafter"/>
</dbReference>
<reference evidence="9" key="1">
    <citation type="submission" date="2018-05" db="EMBL/GenBank/DDBJ databases">
        <authorList>
            <person name="Lanie J.A."/>
            <person name="Ng W.-L."/>
            <person name="Kazmierczak K.M."/>
            <person name="Andrzejewski T.M."/>
            <person name="Davidsen T.M."/>
            <person name="Wayne K.J."/>
            <person name="Tettelin H."/>
            <person name="Glass J.I."/>
            <person name="Rusch D."/>
            <person name="Podicherti R."/>
            <person name="Tsui H.-C.T."/>
            <person name="Winkler M.E."/>
        </authorList>
    </citation>
    <scope>NUCLEOTIDE SEQUENCE</scope>
</reference>
<dbReference type="InterPro" id="IPR039421">
    <property type="entry name" value="Type_1_exporter"/>
</dbReference>
<dbReference type="InterPro" id="IPR003439">
    <property type="entry name" value="ABC_transporter-like_ATP-bd"/>
</dbReference>
<evidence type="ECO:0000256" key="4">
    <source>
        <dbReference type="ARBA" id="ARBA00022989"/>
    </source>
</evidence>
<evidence type="ECO:0000256" key="6">
    <source>
        <dbReference type="SAM" id="Phobius"/>
    </source>
</evidence>
<evidence type="ECO:0000256" key="3">
    <source>
        <dbReference type="ARBA" id="ARBA00022801"/>
    </source>
</evidence>
<gene>
    <name evidence="9" type="ORF">METZ01_LOCUS212509</name>
</gene>
<dbReference type="Pfam" id="PF00664">
    <property type="entry name" value="ABC_membrane"/>
    <property type="match status" value="1"/>
</dbReference>
<dbReference type="PANTHER" id="PTHR43394">
    <property type="entry name" value="ATP-DEPENDENT PERMEASE MDL1, MITOCHONDRIAL"/>
    <property type="match status" value="1"/>
</dbReference>
<name>A0A382FAE9_9ZZZZ</name>
<dbReference type="PROSITE" id="PS50990">
    <property type="entry name" value="PEPTIDASE_C39"/>
    <property type="match status" value="1"/>
</dbReference>
<keyword evidence="5 6" id="KW-0472">Membrane</keyword>
<dbReference type="InterPro" id="IPR036640">
    <property type="entry name" value="ABC1_TM_sf"/>
</dbReference>
<dbReference type="GO" id="GO:0006508">
    <property type="term" value="P:proteolysis"/>
    <property type="evidence" value="ECO:0007669"/>
    <property type="project" value="InterPro"/>
</dbReference>
<dbReference type="PROSITE" id="PS50929">
    <property type="entry name" value="ABC_TM1F"/>
    <property type="match status" value="1"/>
</dbReference>
<dbReference type="InterPro" id="IPR027417">
    <property type="entry name" value="P-loop_NTPase"/>
</dbReference>
<dbReference type="AlphaFoldDB" id="A0A382FAE9"/>
<accession>A0A382FAE9</accession>
<dbReference type="InterPro" id="IPR005074">
    <property type="entry name" value="Peptidase_C39"/>
</dbReference>
<keyword evidence="4 6" id="KW-1133">Transmembrane helix</keyword>
<feature type="non-terminal residue" evidence="9">
    <location>
        <position position="1"/>
    </location>
</feature>
<evidence type="ECO:0000259" key="7">
    <source>
        <dbReference type="PROSITE" id="PS50929"/>
    </source>
</evidence>
<feature type="transmembrane region" description="Helical" evidence="6">
    <location>
        <begin position="187"/>
        <end position="208"/>
    </location>
</feature>